<protein>
    <submittedName>
        <fullName evidence="1">Uncharacterized protein</fullName>
    </submittedName>
</protein>
<sequence>MQVTCSKFEAASRQLDEAIGLLLADHDPLAVRTLAAAAFGLFADLVEHSRPDKSWRSRLIQDSGLDKKQALAVIHNAQNFLKHADRDPHSQLSFDESENEELIFIATLDCGELGGPLTTAMQAFQIWYLALNPGKLGADHDLTLRASSAFQDLPTKTREEQFAAGLDFLRLMLEKYGRGSYKPRSN</sequence>
<name>A0A923FXV5_9PSED</name>
<evidence type="ECO:0000313" key="1">
    <source>
        <dbReference type="EMBL" id="MBC3441334.1"/>
    </source>
</evidence>
<dbReference type="RefSeq" id="WP_186554887.1">
    <property type="nucleotide sequence ID" value="NZ_JABWRE020000001.1"/>
</dbReference>
<gene>
    <name evidence="2" type="ORF">HU737_012730</name>
    <name evidence="1" type="ORF">HU737_11615</name>
</gene>
<comment type="caution">
    <text evidence="1">The sequence shown here is derived from an EMBL/GenBank/DDBJ whole genome shotgun (WGS) entry which is preliminary data.</text>
</comment>
<dbReference type="EMBL" id="JABWRE020000001">
    <property type="protein sequence ID" value="MBV4536850.1"/>
    <property type="molecule type" value="Genomic_DNA"/>
</dbReference>
<reference evidence="2" key="3">
    <citation type="submission" date="2021-06" db="EMBL/GenBank/DDBJ databases">
        <title>Updating the genus Pseudomonas: Description of 43 new species and partition of the Pseudomonas putida group.</title>
        <authorList>
            <person name="Girard L."/>
            <person name="Lood C."/>
            <person name="Vandamme P."/>
            <person name="Rokni-Zadeh H."/>
            <person name="Van Noort V."/>
            <person name="Hofte M."/>
            <person name="Lavigne R."/>
            <person name="De Mot R."/>
        </authorList>
    </citation>
    <scope>NUCLEOTIDE SEQUENCE</scope>
    <source>
        <strain evidence="2">SWRI10</strain>
    </source>
</reference>
<dbReference type="EMBL" id="JABWRE010000007">
    <property type="protein sequence ID" value="MBC3441334.1"/>
    <property type="molecule type" value="Genomic_DNA"/>
</dbReference>
<reference evidence="1" key="1">
    <citation type="journal article" date="2020" name="Microorganisms">
        <title>Reliable Identification of Environmental Pseudomonas Isolates Using the rpoD Gene.</title>
        <authorList>
            <consortium name="The Broad Institute Genome Sequencing Platform"/>
            <person name="Girard L."/>
            <person name="Lood C."/>
            <person name="Rokni-Zadeh H."/>
            <person name="van Noort V."/>
            <person name="Lavigne R."/>
            <person name="De Mot R."/>
        </authorList>
    </citation>
    <scope>NUCLEOTIDE SEQUENCE</scope>
    <source>
        <strain evidence="1">SWRI10</strain>
    </source>
</reference>
<accession>A0A923FXV5</accession>
<dbReference type="Proteomes" id="UP000599879">
    <property type="component" value="Unassembled WGS sequence"/>
</dbReference>
<reference evidence="1" key="2">
    <citation type="submission" date="2020-07" db="EMBL/GenBank/DDBJ databases">
        <authorList>
            <person name="Lood C."/>
            <person name="Girard L."/>
        </authorList>
    </citation>
    <scope>NUCLEOTIDE SEQUENCE</scope>
    <source>
        <strain evidence="1">SWRI10</strain>
    </source>
</reference>
<evidence type="ECO:0000313" key="2">
    <source>
        <dbReference type="EMBL" id="MBV4536850.1"/>
    </source>
</evidence>
<proteinExistence type="predicted"/>
<organism evidence="1">
    <name type="scientific">Pseudomonas urmiensis</name>
    <dbReference type="NCBI Taxonomy" id="2745493"/>
    <lineage>
        <taxon>Bacteria</taxon>
        <taxon>Pseudomonadati</taxon>
        <taxon>Pseudomonadota</taxon>
        <taxon>Gammaproteobacteria</taxon>
        <taxon>Pseudomonadales</taxon>
        <taxon>Pseudomonadaceae</taxon>
        <taxon>Pseudomonas</taxon>
    </lineage>
</organism>
<dbReference type="AlphaFoldDB" id="A0A923FXV5"/>